<reference evidence="4 5" key="1">
    <citation type="journal article" date="2023" name="PLoS ONE">
        <title>Cytospora paraplurivora sp. nov. isolated from orchards with fruit tree decline syndrome in Ontario, Canada.</title>
        <authorList>
            <person name="Ilyukhin E."/>
            <person name="Nguyen H.D.T."/>
            <person name="Castle A.J."/>
            <person name="Ellouze W."/>
        </authorList>
    </citation>
    <scope>NUCLEOTIDE SEQUENCE [LARGE SCALE GENOMIC DNA]</scope>
    <source>
        <strain evidence="4 5">FDS-564</strain>
    </source>
</reference>
<dbReference type="GO" id="GO:0003682">
    <property type="term" value="F:chromatin binding"/>
    <property type="evidence" value="ECO:0007669"/>
    <property type="project" value="TreeGrafter"/>
</dbReference>
<feature type="compositionally biased region" description="Low complexity" evidence="2">
    <location>
        <begin position="520"/>
        <end position="535"/>
    </location>
</feature>
<feature type="compositionally biased region" description="Basic and acidic residues" evidence="2">
    <location>
        <begin position="400"/>
        <end position="409"/>
    </location>
</feature>
<feature type="compositionally biased region" description="Acidic residues" evidence="2">
    <location>
        <begin position="194"/>
        <end position="203"/>
    </location>
</feature>
<feature type="compositionally biased region" description="Polar residues" evidence="2">
    <location>
        <begin position="208"/>
        <end position="224"/>
    </location>
</feature>
<dbReference type="GO" id="GO:0000122">
    <property type="term" value="P:negative regulation of transcription by RNA polymerase II"/>
    <property type="evidence" value="ECO:0007669"/>
    <property type="project" value="TreeGrafter"/>
</dbReference>
<feature type="region of interest" description="Disordered" evidence="2">
    <location>
        <begin position="384"/>
        <end position="555"/>
    </location>
</feature>
<gene>
    <name evidence="4" type="ORF">SLS53_003597</name>
</gene>
<dbReference type="Pfam" id="PF13758">
    <property type="entry name" value="Prefoldin_3"/>
    <property type="match status" value="1"/>
</dbReference>
<name>A0AAN9YID4_9PEZI</name>
<keyword evidence="5" id="KW-1185">Reference proteome</keyword>
<dbReference type="GO" id="GO:0019212">
    <property type="term" value="F:phosphatase inhibitor activity"/>
    <property type="evidence" value="ECO:0007669"/>
    <property type="project" value="TreeGrafter"/>
</dbReference>
<feature type="domain" description="DUF3835" evidence="3">
    <location>
        <begin position="576"/>
        <end position="651"/>
    </location>
</feature>
<dbReference type="InterPro" id="IPR024325">
    <property type="entry name" value="DUF3835"/>
</dbReference>
<sequence>MATVKDHFLDLERHRRQLEDNVEKLRKALTHWRMCDTEYEELKEEVEAIPEPLDRADLDRIRDEFEGQVVTQKEVQEIFGESSPKAKAQIVNILSRRIDYVSKNVQTLEKQLEVAEQKYEKACIVVNPDVRDEDSGLPITDIIEELDDEDNITSYRLQRPGDVQPQIREALEKAGIKEKDWEEMSQKLRAGADETAEIEDTPVEDVGHQQQQLDETQPTPSTSKPGVGVDAEPEPEKEPETPRPKKGVSFAEDTKSDQPQTTGEDQANVRAAQRLEQIMREAKEIAASIQDPVIPEDEDEDDAALRREMLRYGMTDIAPIVAELEIDEGSNSEYSEMEFDDDDDDEEEEDDDDDDAMEDEHGRYKYRVVDDKYRRRMQELEAKLGIKSTREIEEEADAEAEGKVPDEGIARITVQPAPSPSLSPASQPAKSALKSDIEPVEEVKPEEIKPKKKKGVKFASALDIAPDTPVEPAPSTPSQPKRPLVDPMKGTIVERSSAPQPAAPAPAEPKRASRFKKARTTTTATTTPADTFTPPGAVAQTLPSRPKGPADAPARFLDADVGEPLTAPSGPEGKTLAPTIVERDTPAEAKEPDAFDANLLHQEAAVEYHRMRNRMIQKQGGFVREEESAIEYPEDEDESGKRVSRFKAARLARG</sequence>
<feature type="compositionally biased region" description="Acidic residues" evidence="2">
    <location>
        <begin position="628"/>
        <end position="638"/>
    </location>
</feature>
<dbReference type="InterPro" id="IPR052255">
    <property type="entry name" value="RNA_pol_II_subunit5-mediator"/>
</dbReference>
<evidence type="ECO:0000256" key="1">
    <source>
        <dbReference type="SAM" id="Coils"/>
    </source>
</evidence>
<dbReference type="PANTHER" id="PTHR15111:SF0">
    <property type="entry name" value="UNCONVENTIONAL PREFOLDIN RPB5 INTERACTOR 1"/>
    <property type="match status" value="1"/>
</dbReference>
<dbReference type="Pfam" id="PF12927">
    <property type="entry name" value="DUF3835"/>
    <property type="match status" value="1"/>
</dbReference>
<protein>
    <recommendedName>
        <fullName evidence="3">DUF3835 domain-containing protein</fullName>
    </recommendedName>
</protein>
<keyword evidence="1" id="KW-0175">Coiled coil</keyword>
<comment type="caution">
    <text evidence="4">The sequence shown here is derived from an EMBL/GenBank/DDBJ whole genome shotgun (WGS) entry which is preliminary data.</text>
</comment>
<evidence type="ECO:0000259" key="3">
    <source>
        <dbReference type="Pfam" id="PF12927"/>
    </source>
</evidence>
<feature type="compositionally biased region" description="Basic and acidic residues" evidence="2">
    <location>
        <begin position="433"/>
        <end position="449"/>
    </location>
</feature>
<evidence type="ECO:0000313" key="4">
    <source>
        <dbReference type="EMBL" id="KAK7744079.1"/>
    </source>
</evidence>
<feature type="region of interest" description="Disordered" evidence="2">
    <location>
        <begin position="186"/>
        <end position="275"/>
    </location>
</feature>
<evidence type="ECO:0000256" key="2">
    <source>
        <dbReference type="SAM" id="MobiDB-lite"/>
    </source>
</evidence>
<dbReference type="Proteomes" id="UP001320245">
    <property type="component" value="Unassembled WGS sequence"/>
</dbReference>
<dbReference type="AlphaFoldDB" id="A0AAN9YID4"/>
<feature type="region of interest" description="Disordered" evidence="2">
    <location>
        <begin position="324"/>
        <end position="363"/>
    </location>
</feature>
<feature type="compositionally biased region" description="Basic and acidic residues" evidence="2">
    <location>
        <begin position="234"/>
        <end position="243"/>
    </location>
</feature>
<dbReference type="GO" id="GO:0003714">
    <property type="term" value="F:transcription corepressor activity"/>
    <property type="evidence" value="ECO:0007669"/>
    <property type="project" value="TreeGrafter"/>
</dbReference>
<feature type="compositionally biased region" description="Low complexity" evidence="2">
    <location>
        <begin position="420"/>
        <end position="432"/>
    </location>
</feature>
<dbReference type="InterPro" id="IPR039553">
    <property type="entry name" value="Prefoldin-like"/>
</dbReference>
<feature type="compositionally biased region" description="Basic residues" evidence="2">
    <location>
        <begin position="642"/>
        <end position="654"/>
    </location>
</feature>
<feature type="compositionally biased region" description="Acidic residues" evidence="2">
    <location>
        <begin position="324"/>
        <end position="358"/>
    </location>
</feature>
<dbReference type="PANTHER" id="PTHR15111">
    <property type="entry name" value="RNA POLYMERASE II SUBUNIT 5-MEDIATING PROTEIN NNX3"/>
    <property type="match status" value="1"/>
</dbReference>
<feature type="coiled-coil region" evidence="1">
    <location>
        <begin position="98"/>
        <end position="125"/>
    </location>
</feature>
<evidence type="ECO:0000313" key="5">
    <source>
        <dbReference type="Proteomes" id="UP001320245"/>
    </source>
</evidence>
<proteinExistence type="predicted"/>
<dbReference type="EMBL" id="JAJSPL020000011">
    <property type="protein sequence ID" value="KAK7744079.1"/>
    <property type="molecule type" value="Genomic_DNA"/>
</dbReference>
<organism evidence="4 5">
    <name type="scientific">Cytospora paraplurivora</name>
    <dbReference type="NCBI Taxonomy" id="2898453"/>
    <lineage>
        <taxon>Eukaryota</taxon>
        <taxon>Fungi</taxon>
        <taxon>Dikarya</taxon>
        <taxon>Ascomycota</taxon>
        <taxon>Pezizomycotina</taxon>
        <taxon>Sordariomycetes</taxon>
        <taxon>Sordariomycetidae</taxon>
        <taxon>Diaporthales</taxon>
        <taxon>Cytosporaceae</taxon>
        <taxon>Cytospora</taxon>
    </lineage>
</organism>
<feature type="region of interest" description="Disordered" evidence="2">
    <location>
        <begin position="622"/>
        <end position="654"/>
    </location>
</feature>
<accession>A0AAN9YID4</accession>